<keyword evidence="12" id="KW-1185">Reference proteome</keyword>
<evidence type="ECO:0000256" key="5">
    <source>
        <dbReference type="ARBA" id="ARBA00022719"/>
    </source>
</evidence>
<evidence type="ECO:0000256" key="3">
    <source>
        <dbReference type="ARBA" id="ARBA00022448"/>
    </source>
</evidence>
<comment type="catalytic activity">
    <reaction evidence="10">
        <text>a quinone + NADH + 5 H(+)(in) = a quinol + NAD(+) + 4 H(+)(out)</text>
        <dbReference type="Rhea" id="RHEA:57888"/>
        <dbReference type="ChEBI" id="CHEBI:15378"/>
        <dbReference type="ChEBI" id="CHEBI:24646"/>
        <dbReference type="ChEBI" id="CHEBI:57540"/>
        <dbReference type="ChEBI" id="CHEBI:57945"/>
        <dbReference type="ChEBI" id="CHEBI:132124"/>
    </reaction>
</comment>
<keyword evidence="11" id="KW-0560">Oxidoreductase</keyword>
<reference evidence="11 12" key="1">
    <citation type="submission" date="2024-10" db="EMBL/GenBank/DDBJ databases">
        <title>The Natural Products Discovery Center: Release of the First 8490 Sequenced Strains for Exploring Actinobacteria Biosynthetic Diversity.</title>
        <authorList>
            <person name="Kalkreuter E."/>
            <person name="Kautsar S.A."/>
            <person name="Yang D."/>
            <person name="Bader C.D."/>
            <person name="Teijaro C.N."/>
            <person name="Fluegel L."/>
            <person name="Davis C.M."/>
            <person name="Simpson J.R."/>
            <person name="Lauterbach L."/>
            <person name="Steele A.D."/>
            <person name="Gui C."/>
            <person name="Meng S."/>
            <person name="Li G."/>
            <person name="Viehrig K."/>
            <person name="Ye F."/>
            <person name="Su P."/>
            <person name="Kiefer A.F."/>
            <person name="Nichols A."/>
            <person name="Cepeda A.J."/>
            <person name="Yan W."/>
            <person name="Fan B."/>
            <person name="Jiang Y."/>
            <person name="Adhikari A."/>
            <person name="Zheng C.-J."/>
            <person name="Schuster L."/>
            <person name="Cowan T.M."/>
            <person name="Smanski M.J."/>
            <person name="Chevrette M.G."/>
            <person name="De Carvalho L.P.S."/>
            <person name="Shen B."/>
        </authorList>
    </citation>
    <scope>NUCLEOTIDE SEQUENCE [LARGE SCALE GENOMIC DNA]</scope>
    <source>
        <strain evidence="11 12">NPDC004045</strain>
    </source>
</reference>
<evidence type="ECO:0000313" key="11">
    <source>
        <dbReference type="EMBL" id="MFF0544039.1"/>
    </source>
</evidence>
<dbReference type="HAMAP" id="MF_01456">
    <property type="entry name" value="NDH1_NuoK"/>
    <property type="match status" value="1"/>
</dbReference>
<evidence type="ECO:0000256" key="8">
    <source>
        <dbReference type="ARBA" id="ARBA00023027"/>
    </source>
</evidence>
<keyword evidence="6 10" id="KW-1278">Translocase</keyword>
<comment type="subunit">
    <text evidence="10">NDH-1 is composed of 14 different subunits. Subunits NuoA, H, J, K, L, M, N constitute the membrane sector of the complex.</text>
</comment>
<feature type="transmembrane region" description="Helical" evidence="10">
    <location>
        <begin position="60"/>
        <end position="83"/>
    </location>
</feature>
<keyword evidence="3 10" id="KW-0813">Transport</keyword>
<keyword evidence="4 10" id="KW-0812">Transmembrane</keyword>
<dbReference type="GO" id="GO:0050136">
    <property type="term" value="F:NADH dehydrogenase (quinone) (non-electrogenic) activity"/>
    <property type="evidence" value="ECO:0007669"/>
    <property type="project" value="UniProtKB-EC"/>
</dbReference>
<dbReference type="RefSeq" id="WP_043651728.1">
    <property type="nucleotide sequence ID" value="NZ_JBIAMX010000007.1"/>
</dbReference>
<dbReference type="InterPro" id="IPR039428">
    <property type="entry name" value="NUOK/Mnh_C1-like"/>
</dbReference>
<dbReference type="Pfam" id="PF00420">
    <property type="entry name" value="Oxidored_q2"/>
    <property type="match status" value="1"/>
</dbReference>
<evidence type="ECO:0000256" key="2">
    <source>
        <dbReference type="ARBA" id="ARBA00010519"/>
    </source>
</evidence>
<sequence>MNPENYLFLSALLFTIGAAGVLLRRNAIVVFMCVELMLNAVNLAFVTFARLNGNLDGQVIAFFTMVVAAAEVVVGLAIIMTIFRARRSTSVDDANLLRF</sequence>
<keyword evidence="10" id="KW-1003">Cell membrane</keyword>
<dbReference type="InterPro" id="IPR001133">
    <property type="entry name" value="NADH_UbQ_OxRdtase_chain4L/K"/>
</dbReference>
<proteinExistence type="inferred from homology"/>
<keyword evidence="5 10" id="KW-0874">Quinone</keyword>
<dbReference type="PANTHER" id="PTHR11434:SF21">
    <property type="entry name" value="NADH DEHYDROGENASE SUBUNIT 4L-RELATED"/>
    <property type="match status" value="1"/>
</dbReference>
<comment type="similarity">
    <text evidence="2 10">Belongs to the complex I subunit 4L family.</text>
</comment>
<comment type="caution">
    <text evidence="11">The sequence shown here is derived from an EMBL/GenBank/DDBJ whole genome shotgun (WGS) entry which is preliminary data.</text>
</comment>
<name>A0ABW6PNR1_9NOCA</name>
<evidence type="ECO:0000256" key="10">
    <source>
        <dbReference type="HAMAP-Rule" id="MF_01456"/>
    </source>
</evidence>
<protein>
    <recommendedName>
        <fullName evidence="10">NADH-quinone oxidoreductase subunit K</fullName>
        <ecNumber evidence="10">7.1.1.-</ecNumber>
    </recommendedName>
    <alternativeName>
        <fullName evidence="10">NADH dehydrogenase I subunit K</fullName>
    </alternativeName>
    <alternativeName>
        <fullName evidence="10">NDH-1 subunit K</fullName>
    </alternativeName>
</protein>
<dbReference type="Gene3D" id="1.10.287.3510">
    <property type="match status" value="1"/>
</dbReference>
<evidence type="ECO:0000256" key="6">
    <source>
        <dbReference type="ARBA" id="ARBA00022967"/>
    </source>
</evidence>
<feature type="transmembrane region" description="Helical" evidence="10">
    <location>
        <begin position="6"/>
        <end position="23"/>
    </location>
</feature>
<dbReference type="EC" id="7.1.1.-" evidence="10"/>
<evidence type="ECO:0000256" key="9">
    <source>
        <dbReference type="ARBA" id="ARBA00023136"/>
    </source>
</evidence>
<evidence type="ECO:0000256" key="4">
    <source>
        <dbReference type="ARBA" id="ARBA00022692"/>
    </source>
</evidence>
<keyword evidence="7 10" id="KW-1133">Transmembrane helix</keyword>
<dbReference type="Proteomes" id="UP001601444">
    <property type="component" value="Unassembled WGS sequence"/>
</dbReference>
<comment type="subcellular location">
    <subcellularLocation>
        <location evidence="10">Cell membrane</location>
        <topology evidence="10">Multi-pass membrane protein</topology>
    </subcellularLocation>
    <subcellularLocation>
        <location evidence="1">Membrane</location>
        <topology evidence="1">Multi-pass membrane protein</topology>
    </subcellularLocation>
</comment>
<keyword evidence="9 10" id="KW-0472">Membrane</keyword>
<dbReference type="PANTHER" id="PTHR11434">
    <property type="entry name" value="NADH-UBIQUINONE OXIDOREDUCTASE SUBUNIT ND4L"/>
    <property type="match status" value="1"/>
</dbReference>
<feature type="transmembrane region" description="Helical" evidence="10">
    <location>
        <begin position="28"/>
        <end position="48"/>
    </location>
</feature>
<keyword evidence="8 10" id="KW-0520">NAD</keyword>
<dbReference type="NCBIfam" id="NF004320">
    <property type="entry name" value="PRK05715.1-2"/>
    <property type="match status" value="1"/>
</dbReference>
<comment type="function">
    <text evidence="10">NDH-1 shuttles electrons from NADH, via FMN and iron-sulfur (Fe-S) centers, to quinones in the respiratory chain. The immediate electron acceptor for the enzyme in this species is believed to be a menaquinone. Couples the redox reaction to proton translocation (for every two electrons transferred, four hydrogen ions are translocated across the cytoplasmic membrane), and thus conserves the redox energy in a proton gradient.</text>
</comment>
<evidence type="ECO:0000256" key="1">
    <source>
        <dbReference type="ARBA" id="ARBA00004141"/>
    </source>
</evidence>
<accession>A0ABW6PNR1</accession>
<organism evidence="11 12">
    <name type="scientific">Nocardia thailandica</name>
    <dbReference type="NCBI Taxonomy" id="257275"/>
    <lineage>
        <taxon>Bacteria</taxon>
        <taxon>Bacillati</taxon>
        <taxon>Actinomycetota</taxon>
        <taxon>Actinomycetes</taxon>
        <taxon>Mycobacteriales</taxon>
        <taxon>Nocardiaceae</taxon>
        <taxon>Nocardia</taxon>
    </lineage>
</organism>
<evidence type="ECO:0000313" key="12">
    <source>
        <dbReference type="Proteomes" id="UP001601444"/>
    </source>
</evidence>
<dbReference type="EMBL" id="JBIAMX010000007">
    <property type="protein sequence ID" value="MFF0544039.1"/>
    <property type="molecule type" value="Genomic_DNA"/>
</dbReference>
<gene>
    <name evidence="10 11" type="primary">nuoK</name>
    <name evidence="11" type="ORF">ACFYTF_14500</name>
</gene>
<evidence type="ECO:0000256" key="7">
    <source>
        <dbReference type="ARBA" id="ARBA00022989"/>
    </source>
</evidence>